<evidence type="ECO:0000256" key="1">
    <source>
        <dbReference type="ARBA" id="ARBA00004496"/>
    </source>
</evidence>
<dbReference type="PANTHER" id="PTHR15952">
    <property type="entry name" value="EXPORTIN-T/LOS1"/>
    <property type="match status" value="1"/>
</dbReference>
<dbReference type="Pfam" id="PF08389">
    <property type="entry name" value="Xpo1"/>
    <property type="match status" value="1"/>
</dbReference>
<gene>
    <name evidence="13" type="ORF">P5673_003628</name>
</gene>
<evidence type="ECO:0000313" key="13">
    <source>
        <dbReference type="EMBL" id="KAK2571073.1"/>
    </source>
</evidence>
<comment type="subcellular location">
    <subcellularLocation>
        <location evidence="1 10">Cytoplasm</location>
    </subcellularLocation>
    <subcellularLocation>
        <location evidence="10">Nucleus</location>
    </subcellularLocation>
    <text evidence="10">Shuttles between the nucleus and the cytoplasm.</text>
</comment>
<evidence type="ECO:0000259" key="11">
    <source>
        <dbReference type="Pfam" id="PF08389"/>
    </source>
</evidence>
<evidence type="ECO:0000256" key="4">
    <source>
        <dbReference type="ARBA" id="ARBA00022490"/>
    </source>
</evidence>
<keyword evidence="14" id="KW-1185">Reference proteome</keyword>
<reference evidence="13" key="2">
    <citation type="journal article" date="2023" name="Science">
        <title>Genomic signatures of disease resistance in endangered staghorn corals.</title>
        <authorList>
            <person name="Vollmer S.V."/>
            <person name="Selwyn J.D."/>
            <person name="Despard B.A."/>
            <person name="Roesel C.L."/>
        </authorList>
    </citation>
    <scope>NUCLEOTIDE SEQUENCE</scope>
    <source>
        <strain evidence="13">K2</strain>
    </source>
</reference>
<name>A0AAD9R1C8_ACRCE</name>
<evidence type="ECO:0000256" key="5">
    <source>
        <dbReference type="ARBA" id="ARBA00022555"/>
    </source>
</evidence>
<accession>A0AAD9R1C8</accession>
<protein>
    <recommendedName>
        <fullName evidence="2 10">Exportin-T</fullName>
    </recommendedName>
    <alternativeName>
        <fullName evidence="8 10">Exportin(tRNA)</fullName>
    </alternativeName>
    <alternativeName>
        <fullName evidence="9 10">tRNA exportin</fullName>
    </alternativeName>
</protein>
<reference evidence="13" key="1">
    <citation type="journal article" date="2023" name="G3 (Bethesda)">
        <title>Whole genome assembly and annotation of the endangered Caribbean coral Acropora cervicornis.</title>
        <authorList>
            <person name="Selwyn J.D."/>
            <person name="Vollmer S.V."/>
        </authorList>
    </citation>
    <scope>NUCLEOTIDE SEQUENCE</scope>
    <source>
        <strain evidence="13">K2</strain>
    </source>
</reference>
<dbReference type="Proteomes" id="UP001249851">
    <property type="component" value="Unassembled WGS sequence"/>
</dbReference>
<dbReference type="InterPro" id="IPR013598">
    <property type="entry name" value="Exportin-1/Importin-b-like"/>
</dbReference>
<dbReference type="InterPro" id="IPR016024">
    <property type="entry name" value="ARM-type_fold"/>
</dbReference>
<feature type="domain" description="Exportin-T C-terminal" evidence="12">
    <location>
        <begin position="277"/>
        <end position="463"/>
    </location>
</feature>
<dbReference type="InterPro" id="IPR040017">
    <property type="entry name" value="XPOT"/>
</dbReference>
<dbReference type="GO" id="GO:0005737">
    <property type="term" value="C:cytoplasm"/>
    <property type="evidence" value="ECO:0007669"/>
    <property type="project" value="UniProtKB-SubCell"/>
</dbReference>
<dbReference type="SUPFAM" id="SSF48371">
    <property type="entry name" value="ARM repeat"/>
    <property type="match status" value="1"/>
</dbReference>
<comment type="function">
    <text evidence="10">tRNA nucleus export receptor which facilitates tRNA translocation across the nuclear pore complex.</text>
</comment>
<dbReference type="Pfam" id="PF19282">
    <property type="entry name" value="Exportin-T"/>
    <property type="match status" value="2"/>
</dbReference>
<dbReference type="Gene3D" id="1.25.10.10">
    <property type="entry name" value="Leucine-rich Repeat Variant"/>
    <property type="match status" value="2"/>
</dbReference>
<dbReference type="InterPro" id="IPR011989">
    <property type="entry name" value="ARM-like"/>
</dbReference>
<organism evidence="13 14">
    <name type="scientific">Acropora cervicornis</name>
    <name type="common">Staghorn coral</name>
    <dbReference type="NCBI Taxonomy" id="6130"/>
    <lineage>
        <taxon>Eukaryota</taxon>
        <taxon>Metazoa</taxon>
        <taxon>Cnidaria</taxon>
        <taxon>Anthozoa</taxon>
        <taxon>Hexacorallia</taxon>
        <taxon>Scleractinia</taxon>
        <taxon>Astrocoeniina</taxon>
        <taxon>Acroporidae</taxon>
        <taxon>Acropora</taxon>
    </lineage>
</organism>
<dbReference type="AlphaFoldDB" id="A0AAD9R1C8"/>
<keyword evidence="7 10" id="KW-0539">Nucleus</keyword>
<evidence type="ECO:0000259" key="12">
    <source>
        <dbReference type="Pfam" id="PF19282"/>
    </source>
</evidence>
<evidence type="ECO:0000256" key="2">
    <source>
        <dbReference type="ARBA" id="ARBA00018928"/>
    </source>
</evidence>
<keyword evidence="4 10" id="KW-0963">Cytoplasm</keyword>
<sequence length="829" mass="93831">MAENLLQGLQAAANATSQAGASQYLEELKNSPDGWKLCGDALIRNIYSDETAKFFCFQVLEHQIKTRHQASCPLDQDAIRKILLSWLHSQNKAAQVFSLIFVRDYPEQWPSFFSDLLQCLQFGSRAVDMYLRILQAIDEEVVDRDVVRSPQQTYESNMSSLTCLCLDVIGAYIEWIDIGLVANDKFISLLLQYMSVEVLRESTCDCIHEIICKGMEPIAKKKLVESLLIVLEQSGILIPHEDGDADFMAKLAKLMSAAGTQLLNSYSKLTKSGDTETAAECLHMAEDKLHYMFRFLEDEDDDVSQNASGFGYTYLNVLKQITNPSELQKANLRGMLYVVIKKMTYDESYNFDREGEDEVMFIEYRKEMKILFDNIAQLDPNLVLVSVHNVLNSTFGNLTEAKFMDVEMAVRSLYMIGEALSLVTSNVSYYRHSAVAQMFFETVVRYDRFFASQSHHIPTVLDNGCQNLLSADDQLFLYESAGILIVSSGAVAEKQLLYMQDLLSPVIMKFDSLVTKIFSPVNIFFGVVYEHRASKAFPNQQSLKDGGCGPCFTEALPIFLRALTIPIHRDTIHSGVRQYLHRMIVCLGDGVLPFIPVALDHLLIEDCTARDIQEFIPLINQIIARFKLQIGPLLSDAFMPIINRIFSVLRKLAENKDEEETLRRSYFLFVAAIVTNDVTSVLTSQNCQDLDQVLMTLIQGAVEFPDPVAQKISFNILRKLVELWGGSNGIRFEEFIYKSIVPATFMAPMKSTFNLADAQTILTLQEIILTQRTILQKQGGQLIDFLQNKYLPTLLLAPQVIQDYTSALEHADIKTFKNFVKAFFTNLRS</sequence>
<evidence type="ECO:0000256" key="3">
    <source>
        <dbReference type="ARBA" id="ARBA00022448"/>
    </source>
</evidence>
<dbReference type="GO" id="GO:0071528">
    <property type="term" value="P:tRNA re-export from nucleus"/>
    <property type="evidence" value="ECO:0007669"/>
    <property type="project" value="UniProtKB-UniRule"/>
</dbReference>
<comment type="caution">
    <text evidence="13">The sequence shown here is derived from an EMBL/GenBank/DDBJ whole genome shotgun (WGS) entry which is preliminary data.</text>
</comment>
<evidence type="ECO:0000256" key="7">
    <source>
        <dbReference type="ARBA" id="ARBA00023242"/>
    </source>
</evidence>
<evidence type="ECO:0000256" key="8">
    <source>
        <dbReference type="ARBA" id="ARBA00029784"/>
    </source>
</evidence>
<dbReference type="GO" id="GO:0005643">
    <property type="term" value="C:nuclear pore"/>
    <property type="evidence" value="ECO:0007669"/>
    <property type="project" value="TreeGrafter"/>
</dbReference>
<keyword evidence="3 10" id="KW-0813">Transport</keyword>
<dbReference type="GO" id="GO:0031267">
    <property type="term" value="F:small GTPase binding"/>
    <property type="evidence" value="ECO:0007669"/>
    <property type="project" value="InterPro"/>
</dbReference>
<dbReference type="InterPro" id="IPR045546">
    <property type="entry name" value="Exportin-T_C"/>
</dbReference>
<proteinExistence type="inferred from homology"/>
<dbReference type="GO" id="GO:0016363">
    <property type="term" value="C:nuclear matrix"/>
    <property type="evidence" value="ECO:0007669"/>
    <property type="project" value="TreeGrafter"/>
</dbReference>
<dbReference type="GO" id="GO:0000049">
    <property type="term" value="F:tRNA binding"/>
    <property type="evidence" value="ECO:0007669"/>
    <property type="project" value="UniProtKB-UniRule"/>
</dbReference>
<feature type="domain" description="Exportin-T C-terminal" evidence="12">
    <location>
        <begin position="472"/>
        <end position="826"/>
    </location>
</feature>
<feature type="domain" description="Exportin-1/Importin-beta-like" evidence="11">
    <location>
        <begin position="90"/>
        <end position="155"/>
    </location>
</feature>
<evidence type="ECO:0000256" key="9">
    <source>
        <dbReference type="ARBA" id="ARBA00032199"/>
    </source>
</evidence>
<dbReference type="EMBL" id="JARQWQ010000006">
    <property type="protein sequence ID" value="KAK2571073.1"/>
    <property type="molecule type" value="Genomic_DNA"/>
</dbReference>
<dbReference type="PANTHER" id="PTHR15952:SF11">
    <property type="entry name" value="EXPORTIN-T"/>
    <property type="match status" value="1"/>
</dbReference>
<evidence type="ECO:0000256" key="10">
    <source>
        <dbReference type="RuleBase" id="RU366037"/>
    </source>
</evidence>
<keyword evidence="6 10" id="KW-0694">RNA-binding</keyword>
<keyword evidence="5 10" id="KW-0820">tRNA-binding</keyword>
<evidence type="ECO:0000313" key="14">
    <source>
        <dbReference type="Proteomes" id="UP001249851"/>
    </source>
</evidence>
<comment type="similarity">
    <text evidence="10">Belongs to the exportin family.</text>
</comment>
<evidence type="ECO:0000256" key="6">
    <source>
        <dbReference type="ARBA" id="ARBA00022884"/>
    </source>
</evidence>